<protein>
    <submittedName>
        <fullName evidence="1">Uncharacterized protein</fullName>
    </submittedName>
</protein>
<gene>
    <name evidence="1" type="ORF">U5F72_11090</name>
</gene>
<evidence type="ECO:0000313" key="2">
    <source>
        <dbReference type="Proteomes" id="UP001290894"/>
    </source>
</evidence>
<sequence>MAQPRWIHRFGIDMTDLCRQGAILQYAQGLLDQHEDEQIPAQAADAAQQGHAVGLAHSRHAGIDDQYVAARAGDLGQNLCGRARFAEGSAVQMGPESAYQFASDPGVCIGDDEGGEGGRPAFAGATA</sequence>
<dbReference type="RefSeq" id="WP_164077548.1">
    <property type="nucleotide sequence ID" value="NZ_CP196982.1"/>
</dbReference>
<comment type="caution">
    <text evidence="1">The sequence shown here is derived from an EMBL/GenBank/DDBJ whole genome shotgun (WGS) entry which is preliminary data.</text>
</comment>
<dbReference type="EMBL" id="JAXUAC010000017">
    <property type="protein sequence ID" value="MDZ7512357.1"/>
    <property type="molecule type" value="Genomic_DNA"/>
</dbReference>
<accession>A0ABU5MIS8</accession>
<organism evidence="1 2">
    <name type="scientific">Stenotrophomonas muris</name>
    <dbReference type="NCBI Taxonomy" id="2963283"/>
    <lineage>
        <taxon>Bacteria</taxon>
        <taxon>Pseudomonadati</taxon>
        <taxon>Pseudomonadota</taxon>
        <taxon>Gammaproteobacteria</taxon>
        <taxon>Lysobacterales</taxon>
        <taxon>Lysobacteraceae</taxon>
        <taxon>Stenotrophomonas</taxon>
    </lineage>
</organism>
<keyword evidence="2" id="KW-1185">Reference proteome</keyword>
<evidence type="ECO:0000313" key="1">
    <source>
        <dbReference type="EMBL" id="MDZ7512357.1"/>
    </source>
</evidence>
<dbReference type="Proteomes" id="UP001290894">
    <property type="component" value="Unassembled WGS sequence"/>
</dbReference>
<name>A0ABU5MIS8_9GAMM</name>
<proteinExistence type="predicted"/>
<reference evidence="1 2" key="1">
    <citation type="submission" date="2023-12" db="EMBL/GenBank/DDBJ databases">
        <title>'Antibacterial potential of Stenotrophomonas maltophilia cystic fibrosis isolates' (manuscript under preparation).</title>
        <authorList>
            <person name="Crisan C.V."/>
            <person name="Pettis M."/>
            <person name="Goldberg J.B."/>
        </authorList>
    </citation>
    <scope>NUCLEOTIDE SEQUENCE [LARGE SCALE GENOMIC DNA]</scope>
    <source>
        <strain evidence="1 2">CCV155</strain>
    </source>
</reference>